<protein>
    <submittedName>
        <fullName evidence="1">26 kDa periplasmic immunogenic protein</fullName>
    </submittedName>
</protein>
<dbReference type="EMBL" id="CACRTP010000029">
    <property type="protein sequence ID" value="VYU26472.1"/>
    <property type="molecule type" value="Genomic_DNA"/>
</dbReference>
<dbReference type="RefSeq" id="WP_156850271.1">
    <property type="nucleotide sequence ID" value="NZ_CACRTP010000029.1"/>
</dbReference>
<dbReference type="PANTHER" id="PTHR34387:SF2">
    <property type="entry name" value="SLR1258 PROTEIN"/>
    <property type="match status" value="1"/>
</dbReference>
<dbReference type="GO" id="GO:0006974">
    <property type="term" value="P:DNA damage response"/>
    <property type="evidence" value="ECO:0007669"/>
    <property type="project" value="TreeGrafter"/>
</dbReference>
<dbReference type="InterPro" id="IPR052022">
    <property type="entry name" value="26kDa_periplasmic_antigen"/>
</dbReference>
<gene>
    <name evidence="1" type="ORF">FMLFYP121_00092</name>
</gene>
<dbReference type="InterPro" id="IPR007497">
    <property type="entry name" value="SIMPL/DUF541"/>
</dbReference>
<proteinExistence type="predicted"/>
<dbReference type="PANTHER" id="PTHR34387">
    <property type="entry name" value="SLR1258 PROTEIN"/>
    <property type="match status" value="1"/>
</dbReference>
<accession>A0A6N3DDH7</accession>
<dbReference type="AlphaFoldDB" id="A0A6N3DDH7"/>
<dbReference type="Gene3D" id="3.30.110.170">
    <property type="entry name" value="Protein of unknown function (DUF541), domain 1"/>
    <property type="match status" value="1"/>
</dbReference>
<evidence type="ECO:0000313" key="1">
    <source>
        <dbReference type="EMBL" id="VYU26472.1"/>
    </source>
</evidence>
<dbReference type="Gene3D" id="3.30.70.2970">
    <property type="entry name" value="Protein of unknown function (DUF541), domain 2"/>
    <property type="match status" value="1"/>
</dbReference>
<name>A0A6N3DDH7_FINMA</name>
<organism evidence="1">
    <name type="scientific">Finegoldia magna</name>
    <name type="common">Peptostreptococcus magnus</name>
    <dbReference type="NCBI Taxonomy" id="1260"/>
    <lineage>
        <taxon>Bacteria</taxon>
        <taxon>Bacillati</taxon>
        <taxon>Bacillota</taxon>
        <taxon>Tissierellia</taxon>
        <taxon>Tissierellales</taxon>
        <taxon>Peptoniphilaceae</taxon>
        <taxon>Finegoldia</taxon>
    </lineage>
</organism>
<sequence length="215" mass="25044">MERTIRVKGKGKISVKPDTIKIMIKAEGLRWNYDETIEQSTQDTRILRDALKNAGLDPKDLKTTYFSIDSKYESYRDKNDDYKEKFVGYEYEHRTYIKFENDNKILGKVLYELAHCDVKVKFDINYTVKDKEKVKNDLLEKAVEDSTTKAKVLAKASGVKLKEILNIDYSWGEIDIYSSPMDDWMVCEAKSSYDIDIEADDIDVQDTVTITWTIE</sequence>
<reference evidence="1" key="1">
    <citation type="submission" date="2019-11" db="EMBL/GenBank/DDBJ databases">
        <authorList>
            <person name="Feng L."/>
        </authorList>
    </citation>
    <scope>NUCLEOTIDE SEQUENCE</scope>
    <source>
        <strain evidence="1">FmagnaLFYP121</strain>
    </source>
</reference>
<dbReference type="Pfam" id="PF04402">
    <property type="entry name" value="SIMPL"/>
    <property type="match status" value="1"/>
</dbReference>